<name>A0ABN6KEM8_9LEPT</name>
<sequence length="316" mass="35267">MNHLRRTKNSHQLRELSSSSSLSAKKFIQPLFIVEDLKDREPIGGMSGVYRESESSLYKQIESDINSGVDQFLLFTVPKKKSDTEFSSSFYHNAISGIKKEFPHIFLWLDTCLCSVTTHGHCGHLEPDGKIHNAKSVKRLSNLALLFAEAGADGIAPSDMMDGRVASHRSILDSNGFHHVPIMSYSTKFKSNFYGPFRDAAESAPSFGDRSTYQLDVRDRESAIAASIRDEKEGADFLMLKPGMTSIDLVLPIKEKTNLPLGAYQVSGEYASIELLAKNGFLKREEGLVETWNVFRRAGVSFLISYAAREAKKLFI</sequence>
<dbReference type="Pfam" id="PF00490">
    <property type="entry name" value="ALAD"/>
    <property type="match status" value="1"/>
</dbReference>
<dbReference type="Gene3D" id="3.20.20.70">
    <property type="entry name" value="Aldolase class I"/>
    <property type="match status" value="1"/>
</dbReference>
<dbReference type="EC" id="4.2.1.24" evidence="3"/>
<comment type="similarity">
    <text evidence="2 10">Belongs to the ALAD family.</text>
</comment>
<evidence type="ECO:0000313" key="11">
    <source>
        <dbReference type="EMBL" id="BDA78194.1"/>
    </source>
</evidence>
<accession>A0ABN6KEM8</accession>
<dbReference type="PANTHER" id="PTHR11458:SF0">
    <property type="entry name" value="DELTA-AMINOLEVULINIC ACID DEHYDRATASE"/>
    <property type="match status" value="1"/>
</dbReference>
<dbReference type="SMART" id="SM01004">
    <property type="entry name" value="ALAD"/>
    <property type="match status" value="1"/>
</dbReference>
<evidence type="ECO:0000256" key="6">
    <source>
        <dbReference type="ARBA" id="ARBA00023239"/>
    </source>
</evidence>
<dbReference type="PANTHER" id="PTHR11458">
    <property type="entry name" value="DELTA-AMINOLEVULINIC ACID DEHYDRATASE"/>
    <property type="match status" value="1"/>
</dbReference>
<keyword evidence="7" id="KW-0627">Porphyrin biosynthesis</keyword>
<gene>
    <name evidence="11" type="primary">hemB</name>
    <name evidence="11" type="ORF">LPTSP3_g11240</name>
</gene>
<dbReference type="RefSeq" id="WP_109018440.1">
    <property type="nucleotide sequence ID" value="NZ_AP025028.1"/>
</dbReference>
<proteinExistence type="inferred from homology"/>
<comment type="pathway">
    <text evidence="1">Porphyrin-containing compound metabolism; protoporphyrin-IX biosynthesis; coproporphyrinogen-III from 5-aminolevulinate: step 1/4.</text>
</comment>
<evidence type="ECO:0000256" key="7">
    <source>
        <dbReference type="ARBA" id="ARBA00023244"/>
    </source>
</evidence>
<evidence type="ECO:0000256" key="5">
    <source>
        <dbReference type="ARBA" id="ARBA00023133"/>
    </source>
</evidence>
<evidence type="ECO:0000256" key="9">
    <source>
        <dbReference type="ARBA" id="ARBA00047651"/>
    </source>
</evidence>
<evidence type="ECO:0000256" key="1">
    <source>
        <dbReference type="ARBA" id="ARBA00004694"/>
    </source>
</evidence>
<reference evidence="11 12" key="1">
    <citation type="submission" date="2021-08" db="EMBL/GenBank/DDBJ databases">
        <title>Complete genome sequence of Leptospira kobayashii strain E30.</title>
        <authorList>
            <person name="Nakao R."/>
            <person name="Nakamura S."/>
            <person name="Masuzawa T."/>
            <person name="Koizumi N."/>
        </authorList>
    </citation>
    <scope>NUCLEOTIDE SEQUENCE [LARGE SCALE GENOMIC DNA]</scope>
    <source>
        <strain evidence="11 12">E30</strain>
    </source>
</reference>
<evidence type="ECO:0000256" key="3">
    <source>
        <dbReference type="ARBA" id="ARBA00012053"/>
    </source>
</evidence>
<dbReference type="PRINTS" id="PR00144">
    <property type="entry name" value="DALDHYDRTASE"/>
</dbReference>
<evidence type="ECO:0000313" key="12">
    <source>
        <dbReference type="Proteomes" id="UP000245263"/>
    </source>
</evidence>
<dbReference type="EMBL" id="AP025028">
    <property type="protein sequence ID" value="BDA78194.1"/>
    <property type="molecule type" value="Genomic_DNA"/>
</dbReference>
<dbReference type="SUPFAM" id="SSF51569">
    <property type="entry name" value="Aldolase"/>
    <property type="match status" value="1"/>
</dbReference>
<protein>
    <recommendedName>
        <fullName evidence="4">Delta-aminolevulinic acid dehydratase</fullName>
        <ecNumber evidence="3">4.2.1.24</ecNumber>
    </recommendedName>
    <alternativeName>
        <fullName evidence="8">Porphobilinogen synthase</fullName>
    </alternativeName>
</protein>
<keyword evidence="6" id="KW-0456">Lyase</keyword>
<organism evidence="11 12">
    <name type="scientific">Leptospira kobayashii</name>
    <dbReference type="NCBI Taxonomy" id="1917830"/>
    <lineage>
        <taxon>Bacteria</taxon>
        <taxon>Pseudomonadati</taxon>
        <taxon>Spirochaetota</taxon>
        <taxon>Spirochaetia</taxon>
        <taxon>Leptospirales</taxon>
        <taxon>Leptospiraceae</taxon>
        <taxon>Leptospira</taxon>
    </lineage>
</organism>
<comment type="catalytic activity">
    <reaction evidence="9">
        <text>2 5-aminolevulinate = porphobilinogen + 2 H2O + H(+)</text>
        <dbReference type="Rhea" id="RHEA:24064"/>
        <dbReference type="ChEBI" id="CHEBI:15377"/>
        <dbReference type="ChEBI" id="CHEBI:15378"/>
        <dbReference type="ChEBI" id="CHEBI:58126"/>
        <dbReference type="ChEBI" id="CHEBI:356416"/>
        <dbReference type="EC" id="4.2.1.24"/>
    </reaction>
</comment>
<dbReference type="InterPro" id="IPR001731">
    <property type="entry name" value="ALAD"/>
</dbReference>
<dbReference type="NCBIfam" id="NF006762">
    <property type="entry name" value="PRK09283.1"/>
    <property type="match status" value="1"/>
</dbReference>
<keyword evidence="12" id="KW-1185">Reference proteome</keyword>
<evidence type="ECO:0000256" key="2">
    <source>
        <dbReference type="ARBA" id="ARBA00008055"/>
    </source>
</evidence>
<dbReference type="Proteomes" id="UP000245263">
    <property type="component" value="Chromosome 1"/>
</dbReference>
<dbReference type="InterPro" id="IPR013785">
    <property type="entry name" value="Aldolase_TIM"/>
</dbReference>
<evidence type="ECO:0000256" key="8">
    <source>
        <dbReference type="ARBA" id="ARBA00032837"/>
    </source>
</evidence>
<dbReference type="PIRSF" id="PIRSF001415">
    <property type="entry name" value="Porphbilin_synth"/>
    <property type="match status" value="1"/>
</dbReference>
<evidence type="ECO:0000256" key="4">
    <source>
        <dbReference type="ARBA" id="ARBA00020771"/>
    </source>
</evidence>
<evidence type="ECO:0000256" key="10">
    <source>
        <dbReference type="RuleBase" id="RU004161"/>
    </source>
</evidence>
<keyword evidence="5" id="KW-0350">Heme biosynthesis</keyword>